<protein>
    <submittedName>
        <fullName evidence="2">Glyoxalase/Bleomycin resistance /Dioxygenase super protein</fullName>
    </submittedName>
</protein>
<dbReference type="InterPro" id="IPR029068">
    <property type="entry name" value="Glyas_Bleomycin-R_OHBP_Dase"/>
</dbReference>
<dbReference type="Gene3D" id="3.10.180.10">
    <property type="entry name" value="2,3-Dihydroxybiphenyl 1,2-Dioxygenase, domain 1"/>
    <property type="match status" value="1"/>
</dbReference>
<organism evidence="2">
    <name type="scientific">Desulfitobacterium hafniense</name>
    <name type="common">Desulfitobacterium frappieri</name>
    <dbReference type="NCBI Taxonomy" id="49338"/>
    <lineage>
        <taxon>Bacteria</taxon>
        <taxon>Bacillati</taxon>
        <taxon>Bacillota</taxon>
        <taxon>Clostridia</taxon>
        <taxon>Eubacteriales</taxon>
        <taxon>Desulfitobacteriaceae</taxon>
        <taxon>Desulfitobacterium</taxon>
    </lineage>
</organism>
<evidence type="ECO:0000259" key="1">
    <source>
        <dbReference type="PROSITE" id="PS51819"/>
    </source>
</evidence>
<keyword evidence="2" id="KW-0223">Dioxygenase</keyword>
<name>A0A098AXP9_DESHA</name>
<feature type="domain" description="VOC" evidence="1">
    <location>
        <begin position="3"/>
        <end position="127"/>
    </location>
</feature>
<dbReference type="OMA" id="PCGEIGF"/>
<dbReference type="EMBL" id="LK996017">
    <property type="protein sequence ID" value="CDX01384.1"/>
    <property type="molecule type" value="Genomic_DNA"/>
</dbReference>
<dbReference type="PATRIC" id="fig|49338.4.peg.1612"/>
<gene>
    <name evidence="2" type="ORF">DPCES_1497</name>
</gene>
<keyword evidence="2" id="KW-0560">Oxidoreductase</keyword>
<dbReference type="PANTHER" id="PTHR36503">
    <property type="entry name" value="BLR2520 PROTEIN"/>
    <property type="match status" value="1"/>
</dbReference>
<dbReference type="SUPFAM" id="SSF54593">
    <property type="entry name" value="Glyoxalase/Bleomycin resistance protein/Dihydroxybiphenyl dioxygenase"/>
    <property type="match status" value="1"/>
</dbReference>
<proteinExistence type="predicted"/>
<dbReference type="AlphaFoldDB" id="A0A098AXP9"/>
<dbReference type="PANTHER" id="PTHR36503:SF3">
    <property type="entry name" value="BLR0126 PROTEIN"/>
    <property type="match status" value="1"/>
</dbReference>
<accession>A0A098AXP9</accession>
<dbReference type="RefSeq" id="WP_005816710.1">
    <property type="nucleotide sequence ID" value="NZ_CABKQQ010000060.1"/>
</dbReference>
<sequence>MLKLDAIGLFVKDMETMVSFYRDVMGMKTDWAGEANAELYSGEFRLIMFSRKDFEEMTSKSYTYPTGLNGTVELAFDVADFAEVDTEYARIVNAGATPVFPPTDEPWGQRTSYVADPDGNLIEISSFVKA</sequence>
<reference evidence="2" key="1">
    <citation type="submission" date="2014-07" db="EMBL/GenBank/DDBJ databases">
        <authorList>
            <person name="Hornung V.Bastian."/>
        </authorList>
    </citation>
    <scope>NUCLEOTIDE SEQUENCE</scope>
    <source>
        <strain evidence="2">PCE-S</strain>
    </source>
</reference>
<dbReference type="Pfam" id="PF00903">
    <property type="entry name" value="Glyoxalase"/>
    <property type="match status" value="1"/>
</dbReference>
<dbReference type="PROSITE" id="PS51819">
    <property type="entry name" value="VOC"/>
    <property type="match status" value="1"/>
</dbReference>
<evidence type="ECO:0000313" key="2">
    <source>
        <dbReference type="EMBL" id="CDX01384.1"/>
    </source>
</evidence>
<dbReference type="InterPro" id="IPR004360">
    <property type="entry name" value="Glyas_Fos-R_dOase_dom"/>
</dbReference>
<dbReference type="InterPro" id="IPR037523">
    <property type="entry name" value="VOC_core"/>
</dbReference>
<dbReference type="GO" id="GO:0051213">
    <property type="term" value="F:dioxygenase activity"/>
    <property type="evidence" value="ECO:0007669"/>
    <property type="project" value="UniProtKB-KW"/>
</dbReference>